<accession>A0A837NEN4</accession>
<dbReference type="Pfam" id="PF05175">
    <property type="entry name" value="MTS"/>
    <property type="match status" value="1"/>
</dbReference>
<keyword evidence="3 8" id="KW-0489">Methyltransferase</keyword>
<evidence type="ECO:0000256" key="3">
    <source>
        <dbReference type="ARBA" id="ARBA00022603"/>
    </source>
</evidence>
<dbReference type="GO" id="GO:0008990">
    <property type="term" value="F:rRNA (guanine-N2-)-methyltransferase activity"/>
    <property type="evidence" value="ECO:0007669"/>
    <property type="project" value="InterPro"/>
</dbReference>
<keyword evidence="2" id="KW-0698">rRNA processing</keyword>
<dbReference type="PANTHER" id="PTHR47816:SF4">
    <property type="entry name" value="RIBOSOMAL RNA SMALL SUBUNIT METHYLTRANSFERASE C"/>
    <property type="match status" value="1"/>
</dbReference>
<organism evidence="8 9">
    <name type="scientific">Idiomarina zobellii</name>
    <dbReference type="NCBI Taxonomy" id="86103"/>
    <lineage>
        <taxon>Bacteria</taxon>
        <taxon>Pseudomonadati</taxon>
        <taxon>Pseudomonadota</taxon>
        <taxon>Gammaproteobacteria</taxon>
        <taxon>Alteromonadales</taxon>
        <taxon>Idiomarinaceae</taxon>
        <taxon>Idiomarina</taxon>
    </lineage>
</organism>
<proteinExistence type="predicted"/>
<dbReference type="InterPro" id="IPR007848">
    <property type="entry name" value="Small_mtfrase_dom"/>
</dbReference>
<dbReference type="InterPro" id="IPR013675">
    <property type="entry name" value="Mtase_sm_N"/>
</dbReference>
<keyword evidence="4 8" id="KW-0808">Transferase</keyword>
<evidence type="ECO:0000256" key="5">
    <source>
        <dbReference type="ARBA" id="ARBA00022691"/>
    </source>
</evidence>
<gene>
    <name evidence="8" type="ORF">AFK76_11940</name>
</gene>
<evidence type="ECO:0000259" key="6">
    <source>
        <dbReference type="Pfam" id="PF05175"/>
    </source>
</evidence>
<dbReference type="AlphaFoldDB" id="A0A837NEN4"/>
<dbReference type="GO" id="GO:0003676">
    <property type="term" value="F:nucleic acid binding"/>
    <property type="evidence" value="ECO:0007669"/>
    <property type="project" value="InterPro"/>
</dbReference>
<evidence type="ECO:0000313" key="9">
    <source>
        <dbReference type="Proteomes" id="UP000053030"/>
    </source>
</evidence>
<dbReference type="Gene3D" id="3.40.50.150">
    <property type="entry name" value="Vaccinia Virus protein VP39"/>
    <property type="match status" value="2"/>
</dbReference>
<evidence type="ECO:0000256" key="1">
    <source>
        <dbReference type="ARBA" id="ARBA00022490"/>
    </source>
</evidence>
<dbReference type="SUPFAM" id="SSF53335">
    <property type="entry name" value="S-adenosyl-L-methionine-dependent methyltransferases"/>
    <property type="match status" value="1"/>
</dbReference>
<dbReference type="OrthoDB" id="9816072at2"/>
<reference evidence="8 9" key="1">
    <citation type="submission" date="2015-08" db="EMBL/GenBank/DDBJ databases">
        <title>Genome sequencing and assembly of the deep-sea bacterium Idiomarina zobellii.</title>
        <authorList>
            <person name="Mithoefer S.D."/>
            <person name="Rheaume B.A."/>
            <person name="MacLea K.S."/>
        </authorList>
    </citation>
    <scope>NUCLEOTIDE SEQUENCE [LARGE SCALE GENOMIC DNA]</scope>
    <source>
        <strain evidence="8 9">KMM 231</strain>
    </source>
</reference>
<feature type="domain" description="Methyltransferase small" evidence="6">
    <location>
        <begin position="168"/>
        <end position="330"/>
    </location>
</feature>
<dbReference type="RefSeq" id="WP_053954519.1">
    <property type="nucleotide sequence ID" value="NZ_FNCB01000020.1"/>
</dbReference>
<dbReference type="Pfam" id="PF08468">
    <property type="entry name" value="MTS_N"/>
    <property type="match status" value="1"/>
</dbReference>
<dbReference type="InterPro" id="IPR002052">
    <property type="entry name" value="DNA_methylase_N6_adenine_CS"/>
</dbReference>
<dbReference type="InterPro" id="IPR029063">
    <property type="entry name" value="SAM-dependent_MTases_sf"/>
</dbReference>
<evidence type="ECO:0000256" key="2">
    <source>
        <dbReference type="ARBA" id="ARBA00022552"/>
    </source>
</evidence>
<dbReference type="PROSITE" id="PS00092">
    <property type="entry name" value="N6_MTASE"/>
    <property type="match status" value="1"/>
</dbReference>
<evidence type="ECO:0000313" key="8">
    <source>
        <dbReference type="EMBL" id="KPD21382.1"/>
    </source>
</evidence>
<dbReference type="PANTHER" id="PTHR47816">
    <property type="entry name" value="RIBOSOMAL RNA SMALL SUBUNIT METHYLTRANSFERASE C"/>
    <property type="match status" value="1"/>
</dbReference>
<protein>
    <submittedName>
        <fullName evidence="8">16S rRNA methyltransferase</fullName>
    </submittedName>
</protein>
<dbReference type="PRINTS" id="PR00507">
    <property type="entry name" value="N12N6MTFRASE"/>
</dbReference>
<comment type="caution">
    <text evidence="8">The sequence shown here is derived from an EMBL/GenBank/DDBJ whole genome shotgun (WGS) entry which is preliminary data.</text>
</comment>
<keyword evidence="1" id="KW-0963">Cytoplasm</keyword>
<dbReference type="CDD" id="cd02440">
    <property type="entry name" value="AdoMet_MTases"/>
    <property type="match status" value="1"/>
</dbReference>
<feature type="domain" description="Methyltransferase small N-terminal" evidence="7">
    <location>
        <begin position="9"/>
        <end position="145"/>
    </location>
</feature>
<dbReference type="Proteomes" id="UP000053030">
    <property type="component" value="Unassembled WGS sequence"/>
</dbReference>
<dbReference type="InterPro" id="IPR046977">
    <property type="entry name" value="RsmC/RlmG"/>
</dbReference>
<dbReference type="EMBL" id="LHSG01000019">
    <property type="protein sequence ID" value="KPD21382.1"/>
    <property type="molecule type" value="Genomic_DNA"/>
</dbReference>
<keyword evidence="5" id="KW-0949">S-adenosyl-L-methionine</keyword>
<sequence>MSSAIFSLLERQHEQPWRDAPLLVINPLDDALATLKNAEAWCFHAGTASQWQAKGNVAYCQASAPDISQYTQVMLVVAKEKALNHYILEQLTALPTDAIVWLVGEKRSGVQSLAKKLPESFSKARKVASGNHCQLFSLSHIEAATDPRPLTDYATHVHYELNGHTESFTTLPGVFSQTHIDPATQLLLNTLSEKPLGQVLDFACGAGVITSALRQSAEHLTACDVNPMAIAASTMTFAQQGIEVDLRLADGLPDNLEVFDTIVSNPPFHTGQKTDYAIARKFLSSARKHLKKNGALYIVANRFLPWPEVIEEHFGHCETLVDDGRYRVYEAIRR</sequence>
<evidence type="ECO:0000259" key="7">
    <source>
        <dbReference type="Pfam" id="PF08468"/>
    </source>
</evidence>
<keyword evidence="9" id="KW-1185">Reference proteome</keyword>
<evidence type="ECO:0000256" key="4">
    <source>
        <dbReference type="ARBA" id="ARBA00022679"/>
    </source>
</evidence>
<name>A0A837NEN4_9GAMM</name>